<dbReference type="InterPro" id="IPR030445">
    <property type="entry name" value="H3-K79_meTrfase"/>
</dbReference>
<dbReference type="AlphaFoldDB" id="A0A1B0D9M4"/>
<sequence length="214" mass="23650">MQDIKLKGAIGGHESRKMLSGGEKSLLLQSPAGGEPLVYTWPLQIGSGSDKHDCGIDIIETIRWVFEDMAQSKVAHEQLNFTDVKTTCYDSMTKLCDTYNELIGRIIAGERDSGTFEQRLNKTATKGLLKHILQQVYNGSVDDPDKLNQYEPFSPEVYGETSYDLVCQMIDQIDISPEDVFIDLGSGVGQVVLQMAAATHTKICLGIERAEFPS</sequence>
<evidence type="ECO:0000256" key="5">
    <source>
        <dbReference type="ARBA" id="ARBA00022679"/>
    </source>
</evidence>
<evidence type="ECO:0000313" key="13">
    <source>
        <dbReference type="Proteomes" id="UP000092462"/>
    </source>
</evidence>
<accession>A0A1B0D9M4</accession>
<keyword evidence="5 11" id="KW-0808">Transferase</keyword>
<dbReference type="Gene3D" id="1.10.260.60">
    <property type="match status" value="1"/>
</dbReference>
<dbReference type="Gene3D" id="3.40.50.150">
    <property type="entry name" value="Vaccinia Virus protein VP39"/>
    <property type="match status" value="1"/>
</dbReference>
<evidence type="ECO:0000256" key="11">
    <source>
        <dbReference type="RuleBase" id="RU271113"/>
    </source>
</evidence>
<dbReference type="GO" id="GO:0006281">
    <property type="term" value="P:DNA repair"/>
    <property type="evidence" value="ECO:0007669"/>
    <property type="project" value="TreeGrafter"/>
</dbReference>
<dbReference type="GO" id="GO:0140956">
    <property type="term" value="F:histone H3K79 trimethyltransferase activity"/>
    <property type="evidence" value="ECO:0007669"/>
    <property type="project" value="UniProtKB-EC"/>
</dbReference>
<dbReference type="GO" id="GO:0000077">
    <property type="term" value="P:DNA damage checkpoint signaling"/>
    <property type="evidence" value="ECO:0007669"/>
    <property type="project" value="TreeGrafter"/>
</dbReference>
<evidence type="ECO:0000256" key="10">
    <source>
        <dbReference type="ARBA" id="ARBA00047770"/>
    </source>
</evidence>
<dbReference type="PANTHER" id="PTHR21451">
    <property type="entry name" value="HISTONE H3 METHYLTRANSFERASE"/>
    <property type="match status" value="1"/>
</dbReference>
<dbReference type="GO" id="GO:0032259">
    <property type="term" value="P:methylation"/>
    <property type="evidence" value="ECO:0007669"/>
    <property type="project" value="UniProtKB-KW"/>
</dbReference>
<evidence type="ECO:0000256" key="4">
    <source>
        <dbReference type="ARBA" id="ARBA00022603"/>
    </source>
</evidence>
<keyword evidence="7 11" id="KW-0156">Chromatin regulator</keyword>
<evidence type="ECO:0000256" key="2">
    <source>
        <dbReference type="ARBA" id="ARBA00012190"/>
    </source>
</evidence>
<dbReference type="SUPFAM" id="SSF53335">
    <property type="entry name" value="S-adenosyl-L-methionine-dependent methyltransferases"/>
    <property type="match status" value="1"/>
</dbReference>
<protein>
    <recommendedName>
        <fullName evidence="3 11">Histone-lysine N-methyltransferase, H3 lysine-79 specific</fullName>
        <ecNumber evidence="2 11">2.1.1.360</ecNumber>
    </recommendedName>
    <alternativeName>
        <fullName evidence="9 11">Histone H3-K79 methyltransferase</fullName>
    </alternativeName>
</protein>
<dbReference type="VEuPathDB" id="VectorBase:PPAI004336"/>
<proteinExistence type="inferred from homology"/>
<comment type="catalytic activity">
    <reaction evidence="10 11">
        <text>L-lysyl(79)-[histone H3] + 3 S-adenosyl-L-methionine = N(6),N(6),N(6)-trimethyl-L-lysyl(79)-[histone H3] + 3 S-adenosyl-L-homocysteine + 3 H(+)</text>
        <dbReference type="Rhea" id="RHEA:60328"/>
        <dbReference type="Rhea" id="RHEA-COMP:15549"/>
        <dbReference type="Rhea" id="RHEA-COMP:15552"/>
        <dbReference type="ChEBI" id="CHEBI:15378"/>
        <dbReference type="ChEBI" id="CHEBI:29969"/>
        <dbReference type="ChEBI" id="CHEBI:57856"/>
        <dbReference type="ChEBI" id="CHEBI:59789"/>
        <dbReference type="ChEBI" id="CHEBI:61961"/>
        <dbReference type="EC" id="2.1.1.360"/>
    </reaction>
</comment>
<keyword evidence="4 11" id="KW-0489">Methyltransferase</keyword>
<keyword evidence="8 11" id="KW-0539">Nucleus</keyword>
<reference evidence="12" key="1">
    <citation type="submission" date="2022-08" db="UniProtKB">
        <authorList>
            <consortium name="EnsemblMetazoa"/>
        </authorList>
    </citation>
    <scope>IDENTIFICATION</scope>
    <source>
        <strain evidence="12">Israel</strain>
    </source>
</reference>
<dbReference type="PANTHER" id="PTHR21451:SF0">
    <property type="entry name" value="HISTONE-LYSINE N-METHYLTRANSFERASE, H3 LYSINE-79 SPECIFIC"/>
    <property type="match status" value="1"/>
</dbReference>
<keyword evidence="6 11" id="KW-0949">S-adenosyl-L-methionine</keyword>
<evidence type="ECO:0000256" key="3">
    <source>
        <dbReference type="ARBA" id="ARBA00020987"/>
    </source>
</evidence>
<comment type="function">
    <text evidence="11">Histone methyltransferase that specifically trimethylates histone H3 to form H3K79me3. This methylation is required for telomere silencing and for the pachytene checkpoint during the meiotic cell cycle by allowing the recruitment of RAD9 to double strand breaks. Nucleosomes are preferred as substrate compared to free histone.</text>
</comment>
<comment type="similarity">
    <text evidence="11">Belongs to the class I-like SAM-binding methyltransferase superfamily. DOT1 family.</text>
</comment>
<evidence type="ECO:0000313" key="12">
    <source>
        <dbReference type="EnsemblMetazoa" id="PPAI004336-PA"/>
    </source>
</evidence>
<comment type="subcellular location">
    <subcellularLocation>
        <location evidence="1 11">Nucleus</location>
    </subcellularLocation>
</comment>
<evidence type="ECO:0000256" key="6">
    <source>
        <dbReference type="ARBA" id="ARBA00022691"/>
    </source>
</evidence>
<dbReference type="PROSITE" id="PS51569">
    <property type="entry name" value="DOT1"/>
    <property type="match status" value="1"/>
</dbReference>
<keyword evidence="13" id="KW-1185">Reference proteome</keyword>
<dbReference type="EMBL" id="AJVK01028337">
    <property type="status" value="NOT_ANNOTATED_CDS"/>
    <property type="molecule type" value="Genomic_DNA"/>
</dbReference>
<dbReference type="GO" id="GO:0005634">
    <property type="term" value="C:nucleus"/>
    <property type="evidence" value="ECO:0007669"/>
    <property type="project" value="UniProtKB-SubCell"/>
</dbReference>
<evidence type="ECO:0000256" key="8">
    <source>
        <dbReference type="ARBA" id="ARBA00023242"/>
    </source>
</evidence>
<dbReference type="EC" id="2.1.1.360" evidence="2 11"/>
<dbReference type="Pfam" id="PF08123">
    <property type="entry name" value="DOT1"/>
    <property type="match status" value="1"/>
</dbReference>
<dbReference type="InterPro" id="IPR025789">
    <property type="entry name" value="DOT1_dom"/>
</dbReference>
<name>A0A1B0D9M4_PHLPP</name>
<dbReference type="Proteomes" id="UP000092462">
    <property type="component" value="Unassembled WGS sequence"/>
</dbReference>
<dbReference type="VEuPathDB" id="VectorBase:PPAPM1_009684"/>
<organism evidence="12 13">
    <name type="scientific">Phlebotomus papatasi</name>
    <name type="common">Sandfly</name>
    <dbReference type="NCBI Taxonomy" id="29031"/>
    <lineage>
        <taxon>Eukaryota</taxon>
        <taxon>Metazoa</taxon>
        <taxon>Ecdysozoa</taxon>
        <taxon>Arthropoda</taxon>
        <taxon>Hexapoda</taxon>
        <taxon>Insecta</taxon>
        <taxon>Pterygota</taxon>
        <taxon>Neoptera</taxon>
        <taxon>Endopterygota</taxon>
        <taxon>Diptera</taxon>
        <taxon>Nematocera</taxon>
        <taxon>Psychodoidea</taxon>
        <taxon>Psychodidae</taxon>
        <taxon>Phlebotomus</taxon>
        <taxon>Phlebotomus</taxon>
    </lineage>
</organism>
<dbReference type="EnsemblMetazoa" id="PPAI004336-RA">
    <property type="protein sequence ID" value="PPAI004336-PA"/>
    <property type="gene ID" value="PPAI004336"/>
</dbReference>
<evidence type="ECO:0000256" key="7">
    <source>
        <dbReference type="ARBA" id="ARBA00022853"/>
    </source>
</evidence>
<comment type="miscellaneous">
    <text evidence="11">In contrast to other lysine histone methyltransferases, it does not contain a SET domain, suggesting the existence of another mechanism for methylation of lysine residues of histones.</text>
</comment>
<dbReference type="InterPro" id="IPR029063">
    <property type="entry name" value="SAM-dependent_MTases_sf"/>
</dbReference>
<evidence type="ECO:0000256" key="1">
    <source>
        <dbReference type="ARBA" id="ARBA00004123"/>
    </source>
</evidence>
<evidence type="ECO:0000256" key="9">
    <source>
        <dbReference type="ARBA" id="ARBA00029821"/>
    </source>
</evidence>